<dbReference type="STRING" id="342002.BST15_18835"/>
<comment type="caution">
    <text evidence="2">The sequence shown here is derived from an EMBL/GenBank/DDBJ whole genome shotgun (WGS) entry which is preliminary data.</text>
</comment>
<dbReference type="Pfam" id="PF04224">
    <property type="entry name" value="DUF417"/>
    <property type="match status" value="1"/>
</dbReference>
<proteinExistence type="predicted"/>
<name>A0A0F5MVM5_9MYCO</name>
<evidence type="ECO:0000313" key="2">
    <source>
        <dbReference type="EMBL" id="KKB98669.1"/>
    </source>
</evidence>
<sequence length="168" mass="17771">MSLENAISRLYCSPIASRVAPAGEVAVRYALVFVIAWIGALKFTTYEANAIQPLVASSPLMSWVYDIFSVTTFSAVLGVVELATAALIAVKPWAPRASIVGSVMAIGMFVVTLSFMFTTPGVMALEAGGFPVLSMVGNFLVKDVVLLAVALWTLGDAVRTLRAEPLGQ</sequence>
<keyword evidence="1" id="KW-0472">Membrane</keyword>
<keyword evidence="1" id="KW-0812">Transmembrane</keyword>
<keyword evidence="5" id="KW-1185">Reference proteome</keyword>
<protein>
    <submittedName>
        <fullName evidence="2">Membrane protein</fullName>
    </submittedName>
</protein>
<gene>
    <name evidence="3" type="ORF">BST15_18835</name>
    <name evidence="2" type="ORF">WR43_13375</name>
</gene>
<dbReference type="PANTHER" id="PTHR40106:SF1">
    <property type="entry name" value="INNER MEMBRANE PROTEIN RCLC"/>
    <property type="match status" value="1"/>
</dbReference>
<dbReference type="PATRIC" id="fig|342002.3.peg.3569"/>
<reference evidence="4" key="1">
    <citation type="submission" date="2015-04" db="EMBL/GenBank/DDBJ databases">
        <title>Genome sequence of Mycobacterium arupense GUC1.</title>
        <authorList>
            <person name="Greninger A.L."/>
            <person name="Cunningham G."/>
            <person name="Chiu C.Y."/>
            <person name="Miller S."/>
        </authorList>
    </citation>
    <scope>NUCLEOTIDE SEQUENCE [LARGE SCALE GENOMIC DNA]</scope>
    <source>
        <strain evidence="4">GUC1</strain>
    </source>
</reference>
<dbReference type="GO" id="GO:1901530">
    <property type="term" value="P:response to hypochlorite"/>
    <property type="evidence" value="ECO:0007669"/>
    <property type="project" value="TreeGrafter"/>
</dbReference>
<accession>A0A0F5MVM5</accession>
<dbReference type="RefSeq" id="WP_046190087.1">
    <property type="nucleotide sequence ID" value="NZ_LASW02000066.1"/>
</dbReference>
<evidence type="ECO:0000313" key="4">
    <source>
        <dbReference type="Proteomes" id="UP000034416"/>
    </source>
</evidence>
<feature type="transmembrane region" description="Helical" evidence="1">
    <location>
        <begin position="129"/>
        <end position="154"/>
    </location>
</feature>
<organism evidence="2 4">
    <name type="scientific">Mycolicibacter arupensis</name>
    <dbReference type="NCBI Taxonomy" id="342002"/>
    <lineage>
        <taxon>Bacteria</taxon>
        <taxon>Bacillati</taxon>
        <taxon>Actinomycetota</taxon>
        <taxon>Actinomycetes</taxon>
        <taxon>Mycobacteriales</taxon>
        <taxon>Mycobacteriaceae</taxon>
        <taxon>Mycolicibacter</taxon>
    </lineage>
</organism>
<evidence type="ECO:0000313" key="5">
    <source>
        <dbReference type="Proteomes" id="UP000192327"/>
    </source>
</evidence>
<dbReference type="Proteomes" id="UP000034416">
    <property type="component" value="Unassembled WGS sequence"/>
</dbReference>
<dbReference type="Proteomes" id="UP000192327">
    <property type="component" value="Unassembled WGS sequence"/>
</dbReference>
<dbReference type="PANTHER" id="PTHR40106">
    <property type="entry name" value="INNER MEMBRANE PROTEIN RCLC"/>
    <property type="match status" value="1"/>
</dbReference>
<keyword evidence="1" id="KW-1133">Transmembrane helix</keyword>
<dbReference type="OrthoDB" id="1118972at2"/>
<feature type="transmembrane region" description="Helical" evidence="1">
    <location>
        <begin position="97"/>
        <end position="117"/>
    </location>
</feature>
<feature type="transmembrane region" description="Helical" evidence="1">
    <location>
        <begin position="63"/>
        <end position="90"/>
    </location>
</feature>
<dbReference type="AlphaFoldDB" id="A0A0F5MVM5"/>
<feature type="transmembrane region" description="Helical" evidence="1">
    <location>
        <begin position="25"/>
        <end position="43"/>
    </location>
</feature>
<dbReference type="EMBL" id="MVHH01000061">
    <property type="protein sequence ID" value="OQZ92517.1"/>
    <property type="molecule type" value="Genomic_DNA"/>
</dbReference>
<evidence type="ECO:0000256" key="1">
    <source>
        <dbReference type="SAM" id="Phobius"/>
    </source>
</evidence>
<reference evidence="2" key="2">
    <citation type="submission" date="2015-04" db="EMBL/GenBank/DDBJ databases">
        <title>Genome sequence of Mycobacterium arupense strain GUC1.</title>
        <authorList>
            <person name="Greninger A.L."/>
            <person name="Cunningham G."/>
            <person name="Chiu C.Y."/>
            <person name="Miller S."/>
        </authorList>
    </citation>
    <scope>NUCLEOTIDE SEQUENCE</scope>
    <source>
        <strain evidence="2">GUC1</strain>
    </source>
</reference>
<evidence type="ECO:0000313" key="3">
    <source>
        <dbReference type="EMBL" id="OQZ92517.1"/>
    </source>
</evidence>
<reference evidence="3 5" key="3">
    <citation type="submission" date="2016-12" db="EMBL/GenBank/DDBJ databases">
        <title>The new phylogeny of genus Mycobacterium.</title>
        <authorList>
            <person name="Tortoli E."/>
            <person name="Trovato A."/>
            <person name="Cirillo D.M."/>
        </authorList>
    </citation>
    <scope>NUCLEOTIDE SEQUENCE [LARGE SCALE GENOMIC DNA]</scope>
    <source>
        <strain evidence="3 5">DSM 44942</strain>
    </source>
</reference>
<dbReference type="GO" id="GO:0005886">
    <property type="term" value="C:plasma membrane"/>
    <property type="evidence" value="ECO:0007669"/>
    <property type="project" value="TreeGrafter"/>
</dbReference>
<dbReference type="InterPro" id="IPR007339">
    <property type="entry name" value="RclC-like"/>
</dbReference>
<dbReference type="EMBL" id="LASW01000061">
    <property type="protein sequence ID" value="KKB98669.1"/>
    <property type="molecule type" value="Genomic_DNA"/>
</dbReference>